<evidence type="ECO:0000313" key="12">
    <source>
        <dbReference type="EMBL" id="KAB2930737.1"/>
    </source>
</evidence>
<evidence type="ECO:0000256" key="6">
    <source>
        <dbReference type="ARBA" id="ARBA00022500"/>
    </source>
</evidence>
<evidence type="ECO:0000256" key="3">
    <source>
        <dbReference type="ARBA" id="ARBA00020392"/>
    </source>
</evidence>
<keyword evidence="12" id="KW-0966">Cell projection</keyword>
<evidence type="ECO:0000256" key="5">
    <source>
        <dbReference type="ARBA" id="ARBA00022475"/>
    </source>
</evidence>
<keyword evidence="12" id="KW-0282">Flagellum</keyword>
<reference evidence="12 13" key="1">
    <citation type="submission" date="2019-10" db="EMBL/GenBank/DDBJ databases">
        <title>Extracellular Electron Transfer in a Candidatus Methanoperedens spp. Enrichment Culture.</title>
        <authorList>
            <person name="Berger S."/>
            <person name="Rangel Shaw D."/>
            <person name="Berben T."/>
            <person name="In 'T Zandt M."/>
            <person name="Frank J."/>
            <person name="Reimann J."/>
            <person name="Jetten M.S.M."/>
            <person name="Welte C.U."/>
        </authorList>
    </citation>
    <scope>NUCLEOTIDE SEQUENCE [LARGE SCALE GENOMIC DNA]</scope>
    <source>
        <strain evidence="12">SB12</strain>
    </source>
</reference>
<gene>
    <name evidence="12" type="primary">fliJ</name>
    <name evidence="12" type="ORF">F9K24_15995</name>
</gene>
<keyword evidence="12" id="KW-0969">Cilium</keyword>
<dbReference type="Proteomes" id="UP000460298">
    <property type="component" value="Unassembled WGS sequence"/>
</dbReference>
<comment type="caution">
    <text evidence="12">The sequence shown here is derived from an EMBL/GenBank/DDBJ whole genome shotgun (WGS) entry which is preliminary data.</text>
</comment>
<evidence type="ECO:0000256" key="9">
    <source>
        <dbReference type="ARBA" id="ARBA00023136"/>
    </source>
</evidence>
<evidence type="ECO:0000256" key="10">
    <source>
        <dbReference type="ARBA" id="ARBA00023225"/>
    </source>
</evidence>
<dbReference type="Gene3D" id="1.10.287.1700">
    <property type="match status" value="1"/>
</dbReference>
<evidence type="ECO:0000256" key="8">
    <source>
        <dbReference type="ARBA" id="ARBA00022927"/>
    </source>
</evidence>
<protein>
    <recommendedName>
        <fullName evidence="3">Flagellar FliJ protein</fullName>
    </recommendedName>
</protein>
<dbReference type="GO" id="GO:0005886">
    <property type="term" value="C:plasma membrane"/>
    <property type="evidence" value="ECO:0007669"/>
    <property type="project" value="UniProtKB-SubCell"/>
</dbReference>
<evidence type="ECO:0000256" key="2">
    <source>
        <dbReference type="ARBA" id="ARBA00010004"/>
    </source>
</evidence>
<organism evidence="12 13">
    <name type="scientific">Leptonema illini</name>
    <dbReference type="NCBI Taxonomy" id="183"/>
    <lineage>
        <taxon>Bacteria</taxon>
        <taxon>Pseudomonadati</taxon>
        <taxon>Spirochaetota</taxon>
        <taxon>Spirochaetia</taxon>
        <taxon>Leptospirales</taxon>
        <taxon>Leptospiraceae</taxon>
        <taxon>Leptonema</taxon>
    </lineage>
</organism>
<keyword evidence="5" id="KW-1003">Cell membrane</keyword>
<accession>A0A833GZF8</accession>
<evidence type="ECO:0000256" key="4">
    <source>
        <dbReference type="ARBA" id="ARBA00022448"/>
    </source>
</evidence>
<dbReference type="GO" id="GO:0044781">
    <property type="term" value="P:bacterial-type flagellum organization"/>
    <property type="evidence" value="ECO:0007669"/>
    <property type="project" value="UniProtKB-KW"/>
</dbReference>
<proteinExistence type="inferred from homology"/>
<evidence type="ECO:0000256" key="7">
    <source>
        <dbReference type="ARBA" id="ARBA00022795"/>
    </source>
</evidence>
<feature type="region of interest" description="Disordered" evidence="11">
    <location>
        <begin position="141"/>
        <end position="174"/>
    </location>
</feature>
<keyword evidence="9" id="KW-0472">Membrane</keyword>
<dbReference type="Pfam" id="PF02050">
    <property type="entry name" value="FliJ"/>
    <property type="match status" value="1"/>
</dbReference>
<dbReference type="InterPro" id="IPR053716">
    <property type="entry name" value="Flag_assembly_chemotaxis_eff"/>
</dbReference>
<dbReference type="GO" id="GO:0009288">
    <property type="term" value="C:bacterial-type flagellum"/>
    <property type="evidence" value="ECO:0007669"/>
    <property type="project" value="InterPro"/>
</dbReference>
<dbReference type="EMBL" id="WBUI01000018">
    <property type="protein sequence ID" value="KAB2930737.1"/>
    <property type="molecule type" value="Genomic_DNA"/>
</dbReference>
<dbReference type="AlphaFoldDB" id="A0A833GZF8"/>
<comment type="subcellular location">
    <subcellularLocation>
        <location evidence="1">Cell membrane</location>
        <topology evidence="1">Peripheral membrane protein</topology>
        <orientation evidence="1">Cytoplasmic side</orientation>
    </subcellularLocation>
</comment>
<keyword evidence="10" id="KW-1006">Bacterial flagellum protein export</keyword>
<feature type="compositionally biased region" description="Basic and acidic residues" evidence="11">
    <location>
        <begin position="162"/>
        <end position="174"/>
    </location>
</feature>
<dbReference type="GO" id="GO:0071973">
    <property type="term" value="P:bacterial-type flagellum-dependent cell motility"/>
    <property type="evidence" value="ECO:0007669"/>
    <property type="project" value="InterPro"/>
</dbReference>
<dbReference type="GO" id="GO:0015031">
    <property type="term" value="P:protein transport"/>
    <property type="evidence" value="ECO:0007669"/>
    <property type="project" value="UniProtKB-KW"/>
</dbReference>
<keyword evidence="8" id="KW-0653">Protein transport</keyword>
<keyword evidence="7" id="KW-1005">Bacterial flagellum biogenesis</keyword>
<feature type="compositionally biased region" description="Low complexity" evidence="11">
    <location>
        <begin position="146"/>
        <end position="156"/>
    </location>
</feature>
<sequence>MKRFRFPLEGLLKVRDLKQKQVMAEMADITERVNNQRSIVERSEQEYRDEMERFARSQGEAFSIDMYRTFDRYIDRLEGEKARAHDRLEEMRPELERMQAKLLEARREKRVVELLRERHLNRYNEEVRREERRELQELNQLRKEVSSVSEDTSVVFDDGDGSEERTEDLRTRDARRRAEYLEQAGLTEEQARRTVGL</sequence>
<name>A0A833GZF8_9LEPT</name>
<keyword evidence="6" id="KW-0145">Chemotaxis</keyword>
<dbReference type="InterPro" id="IPR012823">
    <property type="entry name" value="Flagell_FliJ"/>
</dbReference>
<dbReference type="NCBIfam" id="TIGR02473">
    <property type="entry name" value="flagell_FliJ"/>
    <property type="match status" value="1"/>
</dbReference>
<comment type="similarity">
    <text evidence="2">Belongs to the FliJ family.</text>
</comment>
<evidence type="ECO:0000313" key="13">
    <source>
        <dbReference type="Proteomes" id="UP000460298"/>
    </source>
</evidence>
<dbReference type="GO" id="GO:0006935">
    <property type="term" value="P:chemotaxis"/>
    <property type="evidence" value="ECO:0007669"/>
    <property type="project" value="UniProtKB-KW"/>
</dbReference>
<evidence type="ECO:0000256" key="11">
    <source>
        <dbReference type="SAM" id="MobiDB-lite"/>
    </source>
</evidence>
<keyword evidence="4" id="KW-0813">Transport</keyword>
<evidence type="ECO:0000256" key="1">
    <source>
        <dbReference type="ARBA" id="ARBA00004413"/>
    </source>
</evidence>